<gene>
    <name evidence="4" type="ORF">LCGC14_0048490</name>
</gene>
<dbReference type="EMBL" id="LAZR01000010">
    <property type="protein sequence ID" value="KKO08154.1"/>
    <property type="molecule type" value="Genomic_DNA"/>
</dbReference>
<dbReference type="InterPro" id="IPR022527">
    <property type="entry name" value="Sucrose_phospho"/>
</dbReference>
<dbReference type="InterPro" id="IPR017853">
    <property type="entry name" value="GH"/>
</dbReference>
<feature type="domain" description="Glycosyl hydrolase family 13 catalytic" evidence="3">
    <location>
        <begin position="8"/>
        <end position="421"/>
    </location>
</feature>
<organism evidence="4">
    <name type="scientific">marine sediment metagenome</name>
    <dbReference type="NCBI Taxonomy" id="412755"/>
    <lineage>
        <taxon>unclassified sequences</taxon>
        <taxon>metagenomes</taxon>
        <taxon>ecological metagenomes</taxon>
    </lineage>
</organism>
<dbReference type="InterPro" id="IPR045857">
    <property type="entry name" value="O16G_dom_2"/>
</dbReference>
<evidence type="ECO:0000313" key="4">
    <source>
        <dbReference type="EMBL" id="KKO08154.1"/>
    </source>
</evidence>
<dbReference type="PANTHER" id="PTHR38784:SF1">
    <property type="entry name" value="SUCROSE PHOSPHORYLASE"/>
    <property type="match status" value="1"/>
</dbReference>
<comment type="caution">
    <text evidence="4">The sequence shown here is derived from an EMBL/GenBank/DDBJ whole genome shotgun (WGS) entry which is preliminary data.</text>
</comment>
<keyword evidence="2" id="KW-0808">Transferase</keyword>
<keyword evidence="1" id="KW-0328">Glycosyltransferase</keyword>
<dbReference type="SUPFAM" id="SSF51445">
    <property type="entry name" value="(Trans)glycosidases"/>
    <property type="match status" value="1"/>
</dbReference>
<dbReference type="Gene3D" id="3.20.20.80">
    <property type="entry name" value="Glycosidases"/>
    <property type="match status" value="1"/>
</dbReference>
<dbReference type="SMART" id="SM00642">
    <property type="entry name" value="Aamy"/>
    <property type="match status" value="1"/>
</dbReference>
<dbReference type="InterPro" id="IPR006047">
    <property type="entry name" value="GH13_cat_dom"/>
</dbReference>
<dbReference type="Gene3D" id="3.90.400.10">
    <property type="entry name" value="Oligo-1,6-glucosidase, Domain 2"/>
    <property type="match status" value="1"/>
</dbReference>
<reference evidence="4" key="1">
    <citation type="journal article" date="2015" name="Nature">
        <title>Complex archaea that bridge the gap between prokaryotes and eukaryotes.</title>
        <authorList>
            <person name="Spang A."/>
            <person name="Saw J.H."/>
            <person name="Jorgensen S.L."/>
            <person name="Zaremba-Niedzwiedzka K."/>
            <person name="Martijn J."/>
            <person name="Lind A.E."/>
            <person name="van Eijk R."/>
            <person name="Schleper C."/>
            <person name="Guy L."/>
            <person name="Ettema T.J."/>
        </authorList>
    </citation>
    <scope>NUCLEOTIDE SEQUENCE</scope>
</reference>
<evidence type="ECO:0000259" key="3">
    <source>
        <dbReference type="SMART" id="SM00642"/>
    </source>
</evidence>
<dbReference type="AlphaFoldDB" id="A0A0F9YTK7"/>
<sequence>MPLRNAVQLICYPNRIGNNLKDLHATLNKHLSDAIGGVHILPFFPSNADGGFSPLTHKEVDPEFGDWTDIERLAADYDLCCDLTVNHISDESVEFLDFVGKGFESKYAELFVHVERFGEITPDDLAKIHIRKEKEPFRDVTFADGSTGRVWCTFTERQIDLNYESPLTYELMEDYIRFLTERGVKLLRLDAFGYTTKRIGTSCFLVEPDVYRILEWINDVALRHGAECLPEVHDHTSFQYAIGRRNMHPYGFALPPLMLYSLLDANSTYLKNWLRMCPRNMITVLDTHDGICIPDVEGVLPDDKIKGLIDNINERSADPILRRSAARVNSVGAIYQLTCTFYDALMQNDDAYIAARAIQFFCPGIPQVYYVGLLAGCNDEELMRESGELRDINRHYYSLSEVDDAIEQPVVQRLLKLMRFRSNYPAFDGRFELNYSNDSSVAMAWRHGEHYCHLTVDLRFKTVRIRYRDEHDLSEQSLVG</sequence>
<evidence type="ECO:0000256" key="2">
    <source>
        <dbReference type="ARBA" id="ARBA00022679"/>
    </source>
</evidence>
<name>A0A0F9YTK7_9ZZZZ</name>
<dbReference type="NCBIfam" id="TIGR03852">
    <property type="entry name" value="sucrose_gtfA"/>
    <property type="match status" value="1"/>
</dbReference>
<accession>A0A0F9YTK7</accession>
<dbReference type="GO" id="GO:0004645">
    <property type="term" value="F:1,4-alpha-oligoglucan phosphorylase activity"/>
    <property type="evidence" value="ECO:0007669"/>
    <property type="project" value="InterPro"/>
</dbReference>
<dbReference type="Pfam" id="PF00128">
    <property type="entry name" value="Alpha-amylase"/>
    <property type="match status" value="1"/>
</dbReference>
<dbReference type="GO" id="GO:0005975">
    <property type="term" value="P:carbohydrate metabolic process"/>
    <property type="evidence" value="ECO:0007669"/>
    <property type="project" value="InterPro"/>
</dbReference>
<evidence type="ECO:0000256" key="1">
    <source>
        <dbReference type="ARBA" id="ARBA00022676"/>
    </source>
</evidence>
<protein>
    <recommendedName>
        <fullName evidence="3">Glycosyl hydrolase family 13 catalytic domain-containing protein</fullName>
    </recommendedName>
</protein>
<proteinExistence type="predicted"/>
<dbReference type="PANTHER" id="PTHR38784">
    <property type="entry name" value="SUCROSE PHOSPHORYLASE"/>
    <property type="match status" value="1"/>
</dbReference>